<feature type="transmembrane region" description="Helical" evidence="1">
    <location>
        <begin position="259"/>
        <end position="287"/>
    </location>
</feature>
<gene>
    <name evidence="2" type="ORF">DdX_20431</name>
</gene>
<feature type="transmembrane region" description="Helical" evidence="1">
    <location>
        <begin position="293"/>
        <end position="318"/>
    </location>
</feature>
<feature type="transmembrane region" description="Helical" evidence="1">
    <location>
        <begin position="214"/>
        <end position="238"/>
    </location>
</feature>
<feature type="transmembrane region" description="Helical" evidence="1">
    <location>
        <begin position="98"/>
        <end position="119"/>
    </location>
</feature>
<keyword evidence="1" id="KW-0472">Membrane</keyword>
<reference evidence="2" key="1">
    <citation type="submission" date="2022-01" db="EMBL/GenBank/DDBJ databases">
        <title>Genome Sequence Resource for Two Populations of Ditylenchus destructor, the Migratory Endoparasitic Phytonematode.</title>
        <authorList>
            <person name="Zhang H."/>
            <person name="Lin R."/>
            <person name="Xie B."/>
        </authorList>
    </citation>
    <scope>NUCLEOTIDE SEQUENCE</scope>
    <source>
        <strain evidence="2">BazhouSP</strain>
    </source>
</reference>
<protein>
    <submittedName>
        <fullName evidence="2">Uncharacterized protein</fullName>
    </submittedName>
</protein>
<keyword evidence="3" id="KW-1185">Reference proteome</keyword>
<evidence type="ECO:0000313" key="3">
    <source>
        <dbReference type="Proteomes" id="UP001201812"/>
    </source>
</evidence>
<dbReference type="AlphaFoldDB" id="A0AAD4QTM1"/>
<dbReference type="EMBL" id="JAKKPZ010000578">
    <property type="protein sequence ID" value="KAI1693846.1"/>
    <property type="molecule type" value="Genomic_DNA"/>
</dbReference>
<comment type="caution">
    <text evidence="2">The sequence shown here is derived from an EMBL/GenBank/DDBJ whole genome shotgun (WGS) entry which is preliminary data.</text>
</comment>
<feature type="transmembrane region" description="Helical" evidence="1">
    <location>
        <begin position="12"/>
        <end position="37"/>
    </location>
</feature>
<accession>A0AAD4QTM1</accession>
<keyword evidence="1" id="KW-1133">Transmembrane helix</keyword>
<keyword evidence="1" id="KW-0812">Transmembrane</keyword>
<proteinExistence type="predicted"/>
<name>A0AAD4QTM1_9BILA</name>
<evidence type="ECO:0000256" key="1">
    <source>
        <dbReference type="SAM" id="Phobius"/>
    </source>
</evidence>
<sequence length="358" mass="41127">MEEYDNLLSVAVYHRAIILINGAIATIFYPLLIYLAVCHTPRETNRFVKYPPTLKGEIVRLRQEQPNLTADGGARSDDEPNLTLCTLQVNFAAKRHKFTCNILNVATTAWIYSIILMVWQPVPLFPYMGKVDSLSVRSDKRTCRHLCTSSMMYVFYDGFHLQLCHYQANFCDKPFCDEQIVDPSKASTIHDLLIIANEREPTLVGYQYTRPLTITYLATLVLILSMYTIVIVTINLKIRHQFQGMRDLVNSTTYRLQVMVYRAFLMTTISLLVFNFIPISVAAMTIINWIPNYYVTMGAYTVQSFLAPVSILNIIWMIPPYKRAAKRLLFKEIRKDTLVDATKVNPIETTHIESSVKL</sequence>
<dbReference type="Proteomes" id="UP001201812">
    <property type="component" value="Unassembled WGS sequence"/>
</dbReference>
<evidence type="ECO:0000313" key="2">
    <source>
        <dbReference type="EMBL" id="KAI1693846.1"/>
    </source>
</evidence>
<organism evidence="2 3">
    <name type="scientific">Ditylenchus destructor</name>
    <dbReference type="NCBI Taxonomy" id="166010"/>
    <lineage>
        <taxon>Eukaryota</taxon>
        <taxon>Metazoa</taxon>
        <taxon>Ecdysozoa</taxon>
        <taxon>Nematoda</taxon>
        <taxon>Chromadorea</taxon>
        <taxon>Rhabditida</taxon>
        <taxon>Tylenchina</taxon>
        <taxon>Tylenchomorpha</taxon>
        <taxon>Sphaerularioidea</taxon>
        <taxon>Anguinidae</taxon>
        <taxon>Anguininae</taxon>
        <taxon>Ditylenchus</taxon>
    </lineage>
</organism>